<organism evidence="6 7">
    <name type="scientific">Halapricum salinum</name>
    <dbReference type="NCBI Taxonomy" id="1457250"/>
    <lineage>
        <taxon>Archaea</taxon>
        <taxon>Methanobacteriati</taxon>
        <taxon>Methanobacteriota</taxon>
        <taxon>Stenosarchaea group</taxon>
        <taxon>Halobacteria</taxon>
        <taxon>Halobacteriales</taxon>
        <taxon>Haloarculaceae</taxon>
        <taxon>Halapricum</taxon>
    </lineage>
</organism>
<feature type="domain" description="Beta-ketoacyl-[acyl-carrier-protein] synthase III N-terminal" evidence="5">
    <location>
        <begin position="113"/>
        <end position="190"/>
    </location>
</feature>
<keyword evidence="1" id="KW-0808">Transferase</keyword>
<dbReference type="AlphaFoldDB" id="A0A4D6HFL0"/>
<gene>
    <name evidence="6" type="ORF">DV733_16610</name>
</gene>
<evidence type="ECO:0000256" key="2">
    <source>
        <dbReference type="ARBA" id="ARBA00023229"/>
    </source>
</evidence>
<dbReference type="GO" id="GO:0004315">
    <property type="term" value="F:3-oxoacyl-[acyl-carrier-protein] synthase activity"/>
    <property type="evidence" value="ECO:0007669"/>
    <property type="project" value="InterPro"/>
</dbReference>
<dbReference type="Gene3D" id="3.40.47.10">
    <property type="match status" value="1"/>
</dbReference>
<evidence type="ECO:0000256" key="3">
    <source>
        <dbReference type="ARBA" id="ARBA00023315"/>
    </source>
</evidence>
<sequence>MSVGVTGLGTYLPEPTLSAEEIAARSDVPQEVVREKMGVERKHVCPPDGEHVTDMCVEAAAAALEESSLSAHQLDYVLYHGSEYKDYVVWPAAAAIAERIGAQTAFATESYTLCAGAPIAIRTAAAMLTADSPRSALLVSASREEDLVDYTDPDASFMYNFGSGASAMVLESDPDDRLATVRSSAAHTDGSFADDVVMPAGGSHNPPSEETVAAEEHTLTVPNYESMKERLAEVTLANFTDVADTALSRSGFERTDVDLLALTHMKRSFHETLVDVFDLGPDEHVYLEETGHVQSVDQALAIERAREYGWLGDGDVVLCLAAGTGYTWSATVMEWETQV</sequence>
<dbReference type="STRING" id="1457250.GCA_000755225_02203"/>
<dbReference type="PANTHER" id="PTHR34069:SF2">
    <property type="entry name" value="BETA-KETOACYL-[ACYL-CARRIER-PROTEIN] SYNTHASE III"/>
    <property type="match status" value="1"/>
</dbReference>
<dbReference type="Pfam" id="PF08545">
    <property type="entry name" value="ACP_syn_III"/>
    <property type="match status" value="1"/>
</dbReference>
<dbReference type="GO" id="GO:0044550">
    <property type="term" value="P:secondary metabolite biosynthetic process"/>
    <property type="evidence" value="ECO:0007669"/>
    <property type="project" value="TreeGrafter"/>
</dbReference>
<evidence type="ECO:0000259" key="5">
    <source>
        <dbReference type="Pfam" id="PF08545"/>
    </source>
</evidence>
<evidence type="ECO:0000313" key="6">
    <source>
        <dbReference type="EMBL" id="QCC52753.1"/>
    </source>
</evidence>
<keyword evidence="3" id="KW-0012">Acyltransferase</keyword>
<evidence type="ECO:0000256" key="1">
    <source>
        <dbReference type="ARBA" id="ARBA00022679"/>
    </source>
</evidence>
<dbReference type="OrthoDB" id="5812at2157"/>
<feature type="domain" description="Beta-ketoacyl-[acyl-carrier-protein] synthase III C-terminal" evidence="4">
    <location>
        <begin position="247"/>
        <end position="335"/>
    </location>
</feature>
<dbReference type="GO" id="GO:0008299">
    <property type="term" value="P:isoprenoid biosynthetic process"/>
    <property type="evidence" value="ECO:0007669"/>
    <property type="project" value="UniProtKB-KW"/>
</dbReference>
<keyword evidence="2" id="KW-0414">Isoprene biosynthesis</keyword>
<protein>
    <submittedName>
        <fullName evidence="6">3-oxoacyl-ACP synthase</fullName>
    </submittedName>
</protein>
<accession>A0A4D6HFL0</accession>
<dbReference type="SUPFAM" id="SSF53901">
    <property type="entry name" value="Thiolase-like"/>
    <property type="match status" value="2"/>
</dbReference>
<dbReference type="NCBIfam" id="NF005308">
    <property type="entry name" value="PRK06840.1"/>
    <property type="match status" value="1"/>
</dbReference>
<name>A0A4D6HFL0_9EURY</name>
<dbReference type="EMBL" id="CP031310">
    <property type="protein sequence ID" value="QCC52753.1"/>
    <property type="molecule type" value="Genomic_DNA"/>
</dbReference>
<proteinExistence type="predicted"/>
<dbReference type="Pfam" id="PF08541">
    <property type="entry name" value="ACP_syn_III_C"/>
    <property type="match status" value="1"/>
</dbReference>
<reference evidence="6 7" key="1">
    <citation type="journal article" date="2019" name="Nat. Commun.">
        <title>A new type of DNA phosphorothioation-based antiviral system in archaea.</title>
        <authorList>
            <person name="Xiong L."/>
            <person name="Liu S."/>
            <person name="Chen S."/>
            <person name="Xiao Y."/>
            <person name="Zhu B."/>
            <person name="Gao Y."/>
            <person name="Zhang Y."/>
            <person name="Chen B."/>
            <person name="Luo J."/>
            <person name="Deng Z."/>
            <person name="Chen X."/>
            <person name="Wang L."/>
            <person name="Chen S."/>
        </authorList>
    </citation>
    <scope>NUCLEOTIDE SEQUENCE [LARGE SCALE GENOMIC DNA]</scope>
    <source>
        <strain evidence="6 7">CBA1105</strain>
    </source>
</reference>
<dbReference type="InterPro" id="IPR013747">
    <property type="entry name" value="ACP_syn_III_C"/>
</dbReference>
<dbReference type="Proteomes" id="UP000296706">
    <property type="component" value="Chromosome"/>
</dbReference>
<dbReference type="KEGG" id="hsn:DV733_16610"/>
<dbReference type="GeneID" id="39849515"/>
<evidence type="ECO:0000313" key="7">
    <source>
        <dbReference type="Proteomes" id="UP000296706"/>
    </source>
</evidence>
<dbReference type="GO" id="GO:0006633">
    <property type="term" value="P:fatty acid biosynthetic process"/>
    <property type="evidence" value="ECO:0007669"/>
    <property type="project" value="InterPro"/>
</dbReference>
<evidence type="ECO:0000259" key="4">
    <source>
        <dbReference type="Pfam" id="PF08541"/>
    </source>
</evidence>
<dbReference type="InterPro" id="IPR013751">
    <property type="entry name" value="ACP_syn_III_N"/>
</dbReference>
<dbReference type="RefSeq" id="WP_049993073.1">
    <property type="nucleotide sequence ID" value="NZ_CP031310.1"/>
</dbReference>
<dbReference type="CDD" id="cd00827">
    <property type="entry name" value="init_cond_enzymes"/>
    <property type="match status" value="1"/>
</dbReference>
<dbReference type="PANTHER" id="PTHR34069">
    <property type="entry name" value="3-OXOACYL-[ACYL-CARRIER-PROTEIN] SYNTHASE 3"/>
    <property type="match status" value="1"/>
</dbReference>
<keyword evidence="7" id="KW-1185">Reference proteome</keyword>
<dbReference type="InterPro" id="IPR016039">
    <property type="entry name" value="Thiolase-like"/>
</dbReference>